<gene>
    <name evidence="1" type="ORF">NKG59_24345</name>
</gene>
<evidence type="ECO:0000313" key="2">
    <source>
        <dbReference type="Proteomes" id="UP001162793"/>
    </source>
</evidence>
<dbReference type="AlphaFoldDB" id="A0AA41WZ60"/>
<dbReference type="RefSeq" id="WP_253542353.1">
    <property type="nucleotide sequence ID" value="NZ_JAMYWC010000009.1"/>
</dbReference>
<sequence>MKRIMLTLKRGQLQSAGISAAITMLCTTTPVLAEEGFKHLSGAELKKAIVGKTITDGTHWSDKFKPDGTVESVMHGQVLGGRWHVRDGDLCIGDSNGKGKPQAEDCFEVWRHGHAIEYRRNGNGFAQGDLVNR</sequence>
<reference evidence="2" key="1">
    <citation type="journal article" date="2023" name="Front. Microbiol.">
        <title>Ralstonia chuxiongensis sp. nov., Ralstonia mojiangensis sp. nov., and Ralstonia soli sp. nov., isolated from tobacco fields, are three novel species in the family Burkholderiaceae.</title>
        <authorList>
            <person name="Lu C.H."/>
            <person name="Zhang Y.Y."/>
            <person name="Jiang N."/>
            <person name="Chen W."/>
            <person name="Shao X."/>
            <person name="Zhao Z.M."/>
            <person name="Lu W.L."/>
            <person name="Hu X."/>
            <person name="Xi Y.X."/>
            <person name="Zou S.Y."/>
            <person name="Wei Q.J."/>
            <person name="Lin Z.L."/>
            <person name="Gong L."/>
            <person name="Gai X.T."/>
            <person name="Zhang L.Q."/>
            <person name="Li J.Y."/>
            <person name="Jin Y."/>
            <person name="Xia Z.Y."/>
        </authorList>
    </citation>
    <scope>NUCLEOTIDE SEQUENCE [LARGE SCALE GENOMIC DNA]</scope>
    <source>
        <strain evidence="2">21YRMH01-3</strain>
    </source>
</reference>
<comment type="caution">
    <text evidence="1">The sequence shown here is derived from an EMBL/GenBank/DDBJ whole genome shotgun (WGS) entry which is preliminary data.</text>
</comment>
<name>A0AA41WZ60_9RALS</name>
<proteinExistence type="predicted"/>
<dbReference type="EMBL" id="JAMYWC010000009">
    <property type="protein sequence ID" value="MCP1175508.1"/>
    <property type="molecule type" value="Genomic_DNA"/>
</dbReference>
<organism evidence="1 2">
    <name type="scientific">Ralstonia chuxiongensis</name>
    <dbReference type="NCBI Taxonomy" id="2957504"/>
    <lineage>
        <taxon>Bacteria</taxon>
        <taxon>Pseudomonadati</taxon>
        <taxon>Pseudomonadota</taxon>
        <taxon>Betaproteobacteria</taxon>
        <taxon>Burkholderiales</taxon>
        <taxon>Burkholderiaceae</taxon>
        <taxon>Ralstonia</taxon>
    </lineage>
</organism>
<evidence type="ECO:0000313" key="1">
    <source>
        <dbReference type="EMBL" id="MCP1175508.1"/>
    </source>
</evidence>
<accession>A0AA41WZ60</accession>
<dbReference type="Proteomes" id="UP001162793">
    <property type="component" value="Unassembled WGS sequence"/>
</dbReference>
<protein>
    <submittedName>
        <fullName evidence="1">Uncharacterized protein</fullName>
    </submittedName>
</protein>
<keyword evidence="2" id="KW-1185">Reference proteome</keyword>